<keyword evidence="1" id="KW-0479">Metal-binding</keyword>
<sequence>MSPFGISSPANSDSHSHKSPAFGYESEAKRRKTRKGTRSCWECKRRKVRCEFSHSEDAICICCRRRGTECISQEVPEDVVLQSDINRGRHVYLGDRRVLIEDIISDVVNSSRTRAPLAPDSPTRHTTRNPCPHDSQPAIGRGPVQRDAPAPRSGPEQDLNGGLGSLERLSQHLFAATPRRHQLERVCDDAHDLPFYLIQYISEPHSDMSVVTIDRIKERLLSTPARDAHPVLLARHMLTLAIFLQYLHLDCSLDLGVGFKTSQAIMQELADAAMSFVAIHGNLLASVEGIECMVLEGTFHANMGNLRDAWLTFRRAIGAAQLMGLHRYVGHELLNFLNPRQSAVDTHSLWFRIVYMERFLCLMLGLPSASSDNRFASESALAANTPVSRLERLHAVIASRILDRNADQPSDSDYCVTQEIDAELRRASECLPGRWWLAPNLSGTDGLALFHETQRLMDQVYHYNLLNQLHLPYLLRTGCKAEVERRHACSHDYSKLSCVNASREVLNRFIMLRSFNHAVFCCRAIDFFALLAAMTILLAHLDNHDPGLPCRSAADRLLTHQRDVDRATMEQVLDNMERVGRLGNDALSEKSASLLRRLFDIEAEAAQGRRFDTRMDKILSPATEIAGPSQRLGEDDRVLSIPIPYLGLVNITVPKEEPTTGSLLPGECIHMEEDGHVRHHVASTFPAEAAIASSARTGCVPQHGLNPHQPSPVSLPDLACTEGGRSGPVSVSFVTPMSTPLEDAAVNQNSDMRSVSTADFCDTVFQGVDMAFLNNLTRGGPGLDDAGAWSTNWSS</sequence>
<evidence type="ECO:0000313" key="7">
    <source>
        <dbReference type="EMBL" id="KEY73211.1"/>
    </source>
</evidence>
<feature type="region of interest" description="Disordered" evidence="5">
    <location>
        <begin position="113"/>
        <end position="162"/>
    </location>
</feature>
<evidence type="ECO:0000256" key="1">
    <source>
        <dbReference type="ARBA" id="ARBA00022723"/>
    </source>
</evidence>
<dbReference type="OrthoDB" id="5392779at2759"/>
<dbReference type="PROSITE" id="PS50048">
    <property type="entry name" value="ZN2_CY6_FUNGAL_2"/>
    <property type="match status" value="1"/>
</dbReference>
<feature type="region of interest" description="Disordered" evidence="5">
    <location>
        <begin position="1"/>
        <end position="30"/>
    </location>
</feature>
<keyword evidence="2" id="KW-0805">Transcription regulation</keyword>
<evidence type="ECO:0000256" key="5">
    <source>
        <dbReference type="SAM" id="MobiDB-lite"/>
    </source>
</evidence>
<evidence type="ECO:0000313" key="8">
    <source>
        <dbReference type="Proteomes" id="UP000028045"/>
    </source>
</evidence>
<dbReference type="Gene3D" id="4.10.240.10">
    <property type="entry name" value="Zn(2)-C6 fungal-type DNA-binding domain"/>
    <property type="match status" value="1"/>
</dbReference>
<dbReference type="PROSITE" id="PS00463">
    <property type="entry name" value="ZN2_CY6_FUNGAL_1"/>
    <property type="match status" value="1"/>
</dbReference>
<dbReference type="SMART" id="SM00906">
    <property type="entry name" value="Fungal_trans"/>
    <property type="match status" value="1"/>
</dbReference>
<keyword evidence="4" id="KW-0539">Nucleus</keyword>
<reference evidence="7 8" key="1">
    <citation type="journal article" date="2014" name="BMC Genomics">
        <title>Comparative genome sequencing reveals chemotype-specific gene clusters in the toxigenic black mold Stachybotrys.</title>
        <authorList>
            <person name="Semeiks J."/>
            <person name="Borek D."/>
            <person name="Otwinowski Z."/>
            <person name="Grishin N.V."/>
        </authorList>
    </citation>
    <scope>NUCLEOTIDE SEQUENCE [LARGE SCALE GENOMIC DNA]</scope>
    <source>
        <strain evidence="8">CBS 109288 / IBT 7711</strain>
    </source>
</reference>
<evidence type="ECO:0000256" key="4">
    <source>
        <dbReference type="ARBA" id="ARBA00023242"/>
    </source>
</evidence>
<evidence type="ECO:0000259" key="6">
    <source>
        <dbReference type="PROSITE" id="PS50048"/>
    </source>
</evidence>
<dbReference type="Proteomes" id="UP000028045">
    <property type="component" value="Unassembled WGS sequence"/>
</dbReference>
<dbReference type="GO" id="GO:0008270">
    <property type="term" value="F:zinc ion binding"/>
    <property type="evidence" value="ECO:0007669"/>
    <property type="project" value="InterPro"/>
</dbReference>
<protein>
    <recommendedName>
        <fullName evidence="6">Zn(2)-C6 fungal-type domain-containing protein</fullName>
    </recommendedName>
</protein>
<dbReference type="SMART" id="SM00066">
    <property type="entry name" value="GAL4"/>
    <property type="match status" value="1"/>
</dbReference>
<dbReference type="GO" id="GO:0000981">
    <property type="term" value="F:DNA-binding transcription factor activity, RNA polymerase II-specific"/>
    <property type="evidence" value="ECO:0007669"/>
    <property type="project" value="InterPro"/>
</dbReference>
<proteinExistence type="predicted"/>
<dbReference type="Pfam" id="PF04082">
    <property type="entry name" value="Fungal_trans"/>
    <property type="match status" value="1"/>
</dbReference>
<keyword evidence="3" id="KW-0804">Transcription</keyword>
<dbReference type="InterPro" id="IPR036864">
    <property type="entry name" value="Zn2-C6_fun-type_DNA-bd_sf"/>
</dbReference>
<dbReference type="CDD" id="cd00067">
    <property type="entry name" value="GAL4"/>
    <property type="match status" value="1"/>
</dbReference>
<accession>A0A084B6N2</accession>
<gene>
    <name evidence="7" type="ORF">S7711_04175</name>
</gene>
<dbReference type="GO" id="GO:0003677">
    <property type="term" value="F:DNA binding"/>
    <property type="evidence" value="ECO:0007669"/>
    <property type="project" value="InterPro"/>
</dbReference>
<dbReference type="EMBL" id="KL647898">
    <property type="protein sequence ID" value="KEY73211.1"/>
    <property type="molecule type" value="Genomic_DNA"/>
</dbReference>
<dbReference type="HOGENOM" id="CLU_004804_0_0_1"/>
<dbReference type="AlphaFoldDB" id="A0A084B6N2"/>
<keyword evidence="8" id="KW-1185">Reference proteome</keyword>
<dbReference type="InterPro" id="IPR007219">
    <property type="entry name" value="XnlR_reg_dom"/>
</dbReference>
<name>A0A084B6N2_STACB</name>
<dbReference type="PANTHER" id="PTHR47840">
    <property type="entry name" value="ZN(II)2CYS6 TRANSCRIPTION FACTOR (EUROFUNG)-RELATED"/>
    <property type="match status" value="1"/>
</dbReference>
<organism evidence="7 8">
    <name type="scientific">Stachybotrys chartarum (strain CBS 109288 / IBT 7711)</name>
    <name type="common">Toxic black mold</name>
    <name type="synonym">Stilbospora chartarum</name>
    <dbReference type="NCBI Taxonomy" id="1280523"/>
    <lineage>
        <taxon>Eukaryota</taxon>
        <taxon>Fungi</taxon>
        <taxon>Dikarya</taxon>
        <taxon>Ascomycota</taxon>
        <taxon>Pezizomycotina</taxon>
        <taxon>Sordariomycetes</taxon>
        <taxon>Hypocreomycetidae</taxon>
        <taxon>Hypocreales</taxon>
        <taxon>Stachybotryaceae</taxon>
        <taxon>Stachybotrys</taxon>
    </lineage>
</organism>
<dbReference type="GO" id="GO:0006351">
    <property type="term" value="P:DNA-templated transcription"/>
    <property type="evidence" value="ECO:0007669"/>
    <property type="project" value="InterPro"/>
</dbReference>
<dbReference type="InterPro" id="IPR001138">
    <property type="entry name" value="Zn2Cys6_DnaBD"/>
</dbReference>
<feature type="domain" description="Zn(2)-C6 fungal-type" evidence="6">
    <location>
        <begin position="39"/>
        <end position="72"/>
    </location>
</feature>
<evidence type="ECO:0000256" key="2">
    <source>
        <dbReference type="ARBA" id="ARBA00023015"/>
    </source>
</evidence>
<evidence type="ECO:0000256" key="3">
    <source>
        <dbReference type="ARBA" id="ARBA00023163"/>
    </source>
</evidence>
<dbReference type="PANTHER" id="PTHR47840:SF1">
    <property type="entry name" value="ZN(II)2CYS6 TRANSCRIPTION FACTOR (EUROFUNG)"/>
    <property type="match status" value="1"/>
</dbReference>
<dbReference type="SUPFAM" id="SSF57701">
    <property type="entry name" value="Zn2/Cys6 DNA-binding domain"/>
    <property type="match status" value="1"/>
</dbReference>
<dbReference type="CDD" id="cd12148">
    <property type="entry name" value="fungal_TF_MHR"/>
    <property type="match status" value="1"/>
</dbReference>